<evidence type="ECO:0000256" key="14">
    <source>
        <dbReference type="ARBA" id="ARBA00048988"/>
    </source>
</evidence>
<evidence type="ECO:0000259" key="19">
    <source>
        <dbReference type="PROSITE" id="PS51217"/>
    </source>
</evidence>
<comment type="catalytic activity">
    <reaction evidence="15">
        <text>Exonucleolytic cleavage (in the presence of ATP) in either 5'- to 3'- or 3'- to 5'-direction to yield 5'-phosphooligonucleotides.</text>
        <dbReference type="EC" id="3.1.11.5"/>
    </reaction>
</comment>
<feature type="binding site" evidence="15">
    <location>
        <position position="990"/>
    </location>
    <ligand>
        <name>Mg(2+)</name>
        <dbReference type="ChEBI" id="CHEBI:18420"/>
    </ligand>
</feature>
<dbReference type="Gene3D" id="3.90.320.10">
    <property type="match status" value="1"/>
</dbReference>
<feature type="active site" description="For nuclease activity" evidence="15">
    <location>
        <position position="1118"/>
    </location>
</feature>
<comment type="similarity">
    <text evidence="15">Belongs to the helicase family. UvrD subfamily.</text>
</comment>
<proteinExistence type="inferred from homology"/>
<evidence type="ECO:0000256" key="13">
    <source>
        <dbReference type="ARBA" id="ARBA00034617"/>
    </source>
</evidence>
<dbReference type="PROSITE" id="PS51198">
    <property type="entry name" value="UVRD_HELICASE_ATP_BIND"/>
    <property type="match status" value="1"/>
</dbReference>
<keyword evidence="9 15" id="KW-0460">Magnesium</keyword>
<evidence type="ECO:0000256" key="12">
    <source>
        <dbReference type="ARBA" id="ARBA00023235"/>
    </source>
</evidence>
<dbReference type="GO" id="GO:0005524">
    <property type="term" value="F:ATP binding"/>
    <property type="evidence" value="ECO:0007669"/>
    <property type="project" value="UniProtKB-UniRule"/>
</dbReference>
<keyword evidence="2 15" id="KW-0479">Metal-binding</keyword>
<dbReference type="PROSITE" id="PS51217">
    <property type="entry name" value="UVRD_HELICASE_CTER"/>
    <property type="match status" value="1"/>
</dbReference>
<evidence type="ECO:0000313" key="20">
    <source>
        <dbReference type="EMBL" id="MBB5189683.1"/>
    </source>
</evidence>
<dbReference type="GO" id="GO:0005829">
    <property type="term" value="C:cytosol"/>
    <property type="evidence" value="ECO:0007669"/>
    <property type="project" value="TreeGrafter"/>
</dbReference>
<dbReference type="SUPFAM" id="SSF52540">
    <property type="entry name" value="P-loop containing nucleoside triphosphate hydrolases"/>
    <property type="match status" value="1"/>
</dbReference>
<evidence type="ECO:0000256" key="15">
    <source>
        <dbReference type="HAMAP-Rule" id="MF_01485"/>
    </source>
</evidence>
<dbReference type="PANTHER" id="PTHR11070:SF23">
    <property type="entry name" value="RECBCD ENZYME SUBUNIT RECB"/>
    <property type="match status" value="1"/>
</dbReference>
<feature type="binding site" evidence="15">
    <location>
        <position position="1118"/>
    </location>
    <ligand>
        <name>Mg(2+)</name>
        <dbReference type="ChEBI" id="CHEBI:18420"/>
    </ligand>
</feature>
<keyword evidence="5 15" id="KW-0378">Hydrolase</keyword>
<name>A0A840RB94_9NEIS</name>
<dbReference type="InterPro" id="IPR038726">
    <property type="entry name" value="PDDEXK_AddAB-type"/>
</dbReference>
<accession>A0A840RB94</accession>
<dbReference type="GO" id="GO:0000724">
    <property type="term" value="P:double-strand break repair via homologous recombination"/>
    <property type="evidence" value="ECO:0007669"/>
    <property type="project" value="UniProtKB-UniRule"/>
</dbReference>
<feature type="binding site" evidence="15">
    <location>
        <position position="1105"/>
    </location>
    <ligand>
        <name>Mg(2+)</name>
        <dbReference type="ChEBI" id="CHEBI:18420"/>
    </ligand>
</feature>
<dbReference type="EMBL" id="JACHHN010000001">
    <property type="protein sequence ID" value="MBB5189683.1"/>
    <property type="molecule type" value="Genomic_DNA"/>
</dbReference>
<comment type="function">
    <text evidence="15">A helicase/nuclease that prepares dsDNA breaks (DSB) for recombinational DNA repair. Binds to DSBs and unwinds DNA via a highly rapid and processive ATP-dependent bidirectional helicase activity. Unwinds dsDNA until it encounters a Chi (crossover hotspot instigator) sequence from the 3' direction. Cuts ssDNA a few nucleotides 3' to the Chi site. The properties and activities of the enzyme are changed at Chi. The Chi-altered holoenzyme produces a long 3'-ssDNA overhang and facilitates RecA-binding to the ssDNA for homologous DNA recombination and repair. Holoenzyme degrades any linearized DNA that is unable to undergo homologous recombination. In the holoenzyme this subunit contributes ATPase, 3'-5' helicase, exonuclease activity and loads RecA onto ssDNA.</text>
</comment>
<dbReference type="Proteomes" id="UP000543030">
    <property type="component" value="Unassembled WGS sequence"/>
</dbReference>
<evidence type="ECO:0000256" key="2">
    <source>
        <dbReference type="ARBA" id="ARBA00022723"/>
    </source>
</evidence>
<dbReference type="RefSeq" id="WP_184096992.1">
    <property type="nucleotide sequence ID" value="NZ_JACHHN010000001.1"/>
</dbReference>
<comment type="caution">
    <text evidence="20">The sequence shown here is derived from an EMBL/GenBank/DDBJ whole genome shotgun (WGS) entry which is preliminary data.</text>
</comment>
<comment type="subunit">
    <text evidence="15">Heterotrimer of RecB, RecC and RecD. All subunits contribute to DNA-binding. Interacts with RecA.</text>
</comment>
<evidence type="ECO:0000256" key="1">
    <source>
        <dbReference type="ARBA" id="ARBA00022722"/>
    </source>
</evidence>
<dbReference type="InterPro" id="IPR027417">
    <property type="entry name" value="P-loop_NTPase"/>
</dbReference>
<dbReference type="InterPro" id="IPR011604">
    <property type="entry name" value="PDDEXK-like_dom_sf"/>
</dbReference>
<feature type="region of interest" description="Nuclease activity, interacts with RecD and RecA" evidence="15">
    <location>
        <begin position="926"/>
        <end position="1214"/>
    </location>
</feature>
<keyword evidence="8 15" id="KW-0067">ATP-binding</keyword>
<dbReference type="GO" id="GO:0043138">
    <property type="term" value="F:3'-5' DNA helicase activity"/>
    <property type="evidence" value="ECO:0007669"/>
    <property type="project" value="UniProtKB-UniRule"/>
</dbReference>
<feature type="domain" description="UvrD-like helicase ATP-binding" evidence="18">
    <location>
        <begin position="1"/>
        <end position="471"/>
    </location>
</feature>
<dbReference type="Gene3D" id="1.10.3170.10">
    <property type="entry name" value="Recbcd, chain B, domain 2"/>
    <property type="match status" value="1"/>
</dbReference>
<dbReference type="Pfam" id="PF00580">
    <property type="entry name" value="UvrD-helicase"/>
    <property type="match status" value="1"/>
</dbReference>
<evidence type="ECO:0000256" key="3">
    <source>
        <dbReference type="ARBA" id="ARBA00022741"/>
    </source>
</evidence>
<feature type="region of interest" description="Disordered" evidence="17">
    <location>
        <begin position="945"/>
        <end position="972"/>
    </location>
</feature>
<dbReference type="GO" id="GO:0000287">
    <property type="term" value="F:magnesium ion binding"/>
    <property type="evidence" value="ECO:0007669"/>
    <property type="project" value="UniProtKB-UniRule"/>
</dbReference>
<dbReference type="InterPro" id="IPR014016">
    <property type="entry name" value="UvrD-like_ATP-bd"/>
</dbReference>
<evidence type="ECO:0000256" key="8">
    <source>
        <dbReference type="ARBA" id="ARBA00022840"/>
    </source>
</evidence>
<dbReference type="CDD" id="cd22352">
    <property type="entry name" value="RecB_C-like"/>
    <property type="match status" value="1"/>
</dbReference>
<keyword evidence="10 15" id="KW-0238">DNA-binding</keyword>
<organism evidence="20 21">
    <name type="scientific">Silvimonas terrae</name>
    <dbReference type="NCBI Taxonomy" id="300266"/>
    <lineage>
        <taxon>Bacteria</taxon>
        <taxon>Pseudomonadati</taxon>
        <taxon>Pseudomonadota</taxon>
        <taxon>Betaproteobacteria</taxon>
        <taxon>Neisseriales</taxon>
        <taxon>Chitinibacteraceae</taxon>
        <taxon>Silvimonas</taxon>
    </lineage>
</organism>
<keyword evidence="7 15" id="KW-0269">Exonuclease</keyword>
<dbReference type="GO" id="GO:0008854">
    <property type="term" value="F:exodeoxyribonuclease V activity"/>
    <property type="evidence" value="ECO:0007669"/>
    <property type="project" value="UniProtKB-EC"/>
</dbReference>
<evidence type="ECO:0000256" key="6">
    <source>
        <dbReference type="ARBA" id="ARBA00022806"/>
    </source>
</evidence>
<keyword evidence="1 15" id="KW-0540">Nuclease</keyword>
<sequence length="1214" mass="135816">MPDANRLQAISFPLYGSRLIEASAGTGKTWTIAALYIRLILGHGGDNAFAHALLPAQILVMTFTRAATRELSDRIRARLLHAAHCFRGEAQPAASDTFLCDVLASYEDEPTRNEAAHRLAMAADAMDDAAVFTIDAWCQRMLREHAFDSGNLFNETLLQNEDELRLDATRDYWRKHVYQLDAACVDAILDLAPTPDRLARRLSDLLRLDERPAAQPRFFEALASQLARLAELENAARAAWLADDAHLAQVWEDAFNSDWLQKPKYNHASSPFAQRLQAIRNWAGGGAATSKMLETWLPNMVPTPEHFKKTTTAEQRARLDHPWQDHLLRWLEARNALPALRSGLLLHAADWVARRMSQLKKQAGVYSFADMLQRLDTALAGPNGDTLRERILAQYPVALIDEFQDTSPRQYRIFDRLYRAADNNPAQALLLIGDPKQSIYGFRGADIHSYLAARRATAGRHYVLDTNYRSTKGLVRGVNRLFEYAEHSFEQGAFRFRVGADNPLPFESVQAAGRSEQLQRSTGPVPPVTLWHGNSKLTGKEYQQHFAALCAEEIVTLLNDAHAGFVAPERTRRLEPADIAVLVRSGKEAAVVRRALQQRGVASVYLSDSDSVFDSAEAADLQRWLMAVADPLDSHLARAAWATALADLDLATLTQLATADVAWELRLETLKNLRQRWRRYGVLAMVRELLHTLSLPARLLVAPGGERRLTNLLHLAELLQHASQQLEGEQALIRWLAEQITGTREAGDEKIVRLESDADLVKVVTVHKSKGLEYALVFMPFACTWFEGKDQTVIRYLDQTGQTQLDFDQGTQAVSAAGIARLQEDLRLFYVAATRARHALWLGVSEFTIQRSSKLQKSAIGYLLSAGEGLTEATLLDALTRLKGESADIELQAISLEHCPITPMTTRDLAVPLVEMPPYRGEIDTRWQIASFSGLIRDMQHAALPAPETARDETLQESAEPATSTSTAVAADKAPWHQFPRGALPGTLLHDQLEWLAREGFALVIQRPDDFADRLGRRCERLGWANRKTEVIHWLSELAQTPLQPIATPLTALHHILPEMEFWFPNEQISSATIDALCSQHLLGGQPRPHLAERELRGMIKGYCDLVFEHDGRYWILDYKSNALGAGDADYTLDALERAMAAHRYDVQAALYLLALHRLLRQRLGARYNPATQLGGAIYLFMRGLKGPQQGCYVVPANLTLLQQLDDTMREPQT</sequence>
<dbReference type="SUPFAM" id="SSF52980">
    <property type="entry name" value="Restriction endonuclease-like"/>
    <property type="match status" value="1"/>
</dbReference>
<dbReference type="EC" id="5.6.2.4" evidence="15"/>
<comment type="cofactor">
    <cofactor evidence="15">
        <name>Mg(2+)</name>
        <dbReference type="ChEBI" id="CHEBI:18420"/>
    </cofactor>
    <text evidence="15">Binds 1 Mg(2+) ion per subunit.</text>
</comment>
<evidence type="ECO:0000256" key="5">
    <source>
        <dbReference type="ARBA" id="ARBA00022801"/>
    </source>
</evidence>
<comment type="domain">
    <text evidence="15">The C-terminal domain has nuclease activity and interacts with RecD. It interacts with RecA, facilitating its loading onto ssDNA.</text>
</comment>
<dbReference type="Gene3D" id="3.40.50.300">
    <property type="entry name" value="P-loop containing nucleotide triphosphate hydrolases"/>
    <property type="match status" value="2"/>
</dbReference>
<feature type="domain" description="UvrD-like helicase C-terminal" evidence="19">
    <location>
        <begin position="495"/>
        <end position="771"/>
    </location>
</feature>
<evidence type="ECO:0000256" key="7">
    <source>
        <dbReference type="ARBA" id="ARBA00022839"/>
    </source>
</evidence>
<dbReference type="Pfam" id="PF13361">
    <property type="entry name" value="UvrD_C"/>
    <property type="match status" value="1"/>
</dbReference>
<evidence type="ECO:0000259" key="18">
    <source>
        <dbReference type="PROSITE" id="PS51198"/>
    </source>
</evidence>
<keyword evidence="3 15" id="KW-0547">Nucleotide-binding</keyword>
<dbReference type="Pfam" id="PF12705">
    <property type="entry name" value="PDDEXK_1"/>
    <property type="match status" value="1"/>
</dbReference>
<evidence type="ECO:0000256" key="4">
    <source>
        <dbReference type="ARBA" id="ARBA00022763"/>
    </source>
</evidence>
<evidence type="ECO:0000256" key="17">
    <source>
        <dbReference type="SAM" id="MobiDB-lite"/>
    </source>
</evidence>
<comment type="domain">
    <text evidence="15">The N-terminal DNA-binding domain is a ssDNA-dependent ATPase and has ATP-dependent 3'-5' helicase function. This domain interacts with RecC.</text>
</comment>
<feature type="region of interest" description="DNA-binding and helicase activity, interacts with RecC" evidence="15">
    <location>
        <begin position="1"/>
        <end position="865"/>
    </location>
</feature>
<protein>
    <recommendedName>
        <fullName evidence="15">RecBCD enzyme subunit RecB</fullName>
        <ecNumber evidence="15">3.1.11.5</ecNumber>
        <ecNumber evidence="15">5.6.2.4</ecNumber>
    </recommendedName>
    <alternativeName>
        <fullName evidence="15">DNA 3'-5' helicase subunit RecB</fullName>
    </alternativeName>
    <alternativeName>
        <fullName evidence="15">Exonuclease V subunit RecB</fullName>
        <shortName evidence="15">ExoV subunit RecB</shortName>
    </alternativeName>
    <alternativeName>
        <fullName evidence="15">Helicase/nuclease RecBCD subunit RecB</fullName>
    </alternativeName>
</protein>
<evidence type="ECO:0000256" key="11">
    <source>
        <dbReference type="ARBA" id="ARBA00023204"/>
    </source>
</evidence>
<gene>
    <name evidence="15" type="primary">recB</name>
    <name evidence="20" type="ORF">HNQ50_000393</name>
</gene>
<keyword evidence="11 15" id="KW-0234">DNA repair</keyword>
<dbReference type="NCBIfam" id="TIGR00609">
    <property type="entry name" value="recB"/>
    <property type="match status" value="1"/>
</dbReference>
<dbReference type="InterPro" id="IPR014017">
    <property type="entry name" value="DNA_helicase_UvrD-like_C"/>
</dbReference>
<evidence type="ECO:0000256" key="9">
    <source>
        <dbReference type="ARBA" id="ARBA00022842"/>
    </source>
</evidence>
<dbReference type="AlphaFoldDB" id="A0A840RB94"/>
<dbReference type="HAMAP" id="MF_01485">
    <property type="entry name" value="RecB"/>
    <property type="match status" value="1"/>
</dbReference>
<comment type="miscellaneous">
    <text evidence="15">In the RecBCD complex, RecB has a slow 3'-5' helicase, an exonuclease activity and loads RecA onto ssDNA, RecD has a fast 5'-3' helicase activity, while RecC stimulates the ATPase and processivity of the RecB helicase and contributes to recognition of the Chi site.</text>
</comment>
<evidence type="ECO:0000256" key="16">
    <source>
        <dbReference type="PROSITE-ProRule" id="PRU00560"/>
    </source>
</evidence>
<keyword evidence="12 15" id="KW-0413">Isomerase</keyword>
<comment type="catalytic activity">
    <reaction evidence="14 15">
        <text>ATP + H2O = ADP + phosphate + H(+)</text>
        <dbReference type="Rhea" id="RHEA:13065"/>
        <dbReference type="ChEBI" id="CHEBI:15377"/>
        <dbReference type="ChEBI" id="CHEBI:15378"/>
        <dbReference type="ChEBI" id="CHEBI:30616"/>
        <dbReference type="ChEBI" id="CHEBI:43474"/>
        <dbReference type="ChEBI" id="CHEBI:456216"/>
        <dbReference type="EC" id="5.6.2.4"/>
    </reaction>
</comment>
<evidence type="ECO:0000256" key="10">
    <source>
        <dbReference type="ARBA" id="ARBA00023125"/>
    </source>
</evidence>
<dbReference type="InterPro" id="IPR011335">
    <property type="entry name" value="Restrct_endonuc-II-like"/>
</dbReference>
<keyword evidence="6 15" id="KW-0347">Helicase</keyword>
<comment type="catalytic activity">
    <reaction evidence="13 15">
        <text>Couples ATP hydrolysis with the unwinding of duplex DNA by translocating in the 3'-5' direction.</text>
        <dbReference type="EC" id="5.6.2.4"/>
    </reaction>
</comment>
<reference evidence="20 21" key="1">
    <citation type="submission" date="2020-08" db="EMBL/GenBank/DDBJ databases">
        <title>Genomic Encyclopedia of Type Strains, Phase IV (KMG-IV): sequencing the most valuable type-strain genomes for metagenomic binning, comparative biology and taxonomic classification.</title>
        <authorList>
            <person name="Goeker M."/>
        </authorList>
    </citation>
    <scope>NUCLEOTIDE SEQUENCE [LARGE SCALE GENOMIC DNA]</scope>
    <source>
        <strain evidence="20 21">DSM 18233</strain>
    </source>
</reference>
<dbReference type="EC" id="3.1.11.5" evidence="15"/>
<keyword evidence="21" id="KW-1185">Reference proteome</keyword>
<evidence type="ECO:0000313" key="21">
    <source>
        <dbReference type="Proteomes" id="UP000543030"/>
    </source>
</evidence>
<dbReference type="PANTHER" id="PTHR11070">
    <property type="entry name" value="UVRD / RECB / PCRA DNA HELICASE FAMILY MEMBER"/>
    <property type="match status" value="1"/>
</dbReference>
<dbReference type="InterPro" id="IPR004586">
    <property type="entry name" value="RecB"/>
</dbReference>
<dbReference type="Gene3D" id="1.10.486.10">
    <property type="entry name" value="PCRA, domain 4"/>
    <property type="match status" value="1"/>
</dbReference>
<dbReference type="GO" id="GO:0009338">
    <property type="term" value="C:exodeoxyribonuclease V complex"/>
    <property type="evidence" value="ECO:0007669"/>
    <property type="project" value="TreeGrafter"/>
</dbReference>
<keyword evidence="4 15" id="KW-0227">DNA damage</keyword>
<dbReference type="GO" id="GO:0003677">
    <property type="term" value="F:DNA binding"/>
    <property type="evidence" value="ECO:0007669"/>
    <property type="project" value="UniProtKB-UniRule"/>
</dbReference>
<feature type="binding site" evidence="16">
    <location>
        <begin position="22"/>
        <end position="29"/>
    </location>
    <ligand>
        <name>ATP</name>
        <dbReference type="ChEBI" id="CHEBI:30616"/>
    </ligand>
</feature>
<dbReference type="InterPro" id="IPR000212">
    <property type="entry name" value="DNA_helicase_UvrD/REP"/>
</dbReference>